<dbReference type="PANTHER" id="PTHR45436:SF5">
    <property type="entry name" value="SENSOR HISTIDINE KINASE TRCS"/>
    <property type="match status" value="1"/>
</dbReference>
<dbReference type="SMART" id="SM00387">
    <property type="entry name" value="HATPase_c"/>
    <property type="match status" value="1"/>
</dbReference>
<dbReference type="Gene3D" id="1.10.287.130">
    <property type="match status" value="1"/>
</dbReference>
<keyword evidence="9" id="KW-0902">Two-component regulatory system</keyword>
<keyword evidence="5" id="KW-0808">Transferase</keyword>
<name>A0ABV5CST5_9ACTN</name>
<dbReference type="Pfam" id="PF02518">
    <property type="entry name" value="HATPase_c"/>
    <property type="match status" value="1"/>
</dbReference>
<evidence type="ECO:0000256" key="1">
    <source>
        <dbReference type="ARBA" id="ARBA00000085"/>
    </source>
</evidence>
<feature type="domain" description="HAMP" evidence="12">
    <location>
        <begin position="59"/>
        <end position="112"/>
    </location>
</feature>
<evidence type="ECO:0000256" key="4">
    <source>
        <dbReference type="ARBA" id="ARBA00022553"/>
    </source>
</evidence>
<keyword evidence="4" id="KW-0597">Phosphoprotein</keyword>
<comment type="caution">
    <text evidence="13">The sequence shown here is derived from an EMBL/GenBank/DDBJ whole genome shotgun (WGS) entry which is preliminary data.</text>
</comment>
<dbReference type="RefSeq" id="WP_375735021.1">
    <property type="nucleotide sequence ID" value="NZ_JBCGDC010000050.1"/>
</dbReference>
<dbReference type="InterPro" id="IPR005467">
    <property type="entry name" value="His_kinase_dom"/>
</dbReference>
<protein>
    <recommendedName>
        <fullName evidence="3">histidine kinase</fullName>
        <ecNumber evidence="3">2.7.13.3</ecNumber>
    </recommendedName>
</protein>
<keyword evidence="14" id="KW-1185">Reference proteome</keyword>
<dbReference type="PRINTS" id="PR00344">
    <property type="entry name" value="BCTRLSENSOR"/>
</dbReference>
<dbReference type="PROSITE" id="PS50885">
    <property type="entry name" value="HAMP"/>
    <property type="match status" value="1"/>
</dbReference>
<accession>A0ABV5CST5</accession>
<dbReference type="CDD" id="cd06225">
    <property type="entry name" value="HAMP"/>
    <property type="match status" value="1"/>
</dbReference>
<evidence type="ECO:0000256" key="6">
    <source>
        <dbReference type="ARBA" id="ARBA00022692"/>
    </source>
</evidence>
<dbReference type="InterPro" id="IPR003660">
    <property type="entry name" value="HAMP_dom"/>
</dbReference>
<dbReference type="InterPro" id="IPR004358">
    <property type="entry name" value="Sig_transdc_His_kin-like_C"/>
</dbReference>
<dbReference type="PROSITE" id="PS50109">
    <property type="entry name" value="HIS_KIN"/>
    <property type="match status" value="1"/>
</dbReference>
<dbReference type="InterPro" id="IPR036890">
    <property type="entry name" value="HATPase_C_sf"/>
</dbReference>
<dbReference type="Gene3D" id="6.10.340.10">
    <property type="match status" value="1"/>
</dbReference>
<dbReference type="SUPFAM" id="SSF55874">
    <property type="entry name" value="ATPase domain of HSP90 chaperone/DNA topoisomerase II/histidine kinase"/>
    <property type="match status" value="1"/>
</dbReference>
<dbReference type="CDD" id="cd00075">
    <property type="entry name" value="HATPase"/>
    <property type="match status" value="1"/>
</dbReference>
<keyword evidence="7 13" id="KW-0418">Kinase</keyword>
<dbReference type="Proteomes" id="UP001582793">
    <property type="component" value="Unassembled WGS sequence"/>
</dbReference>
<reference evidence="13 14" key="1">
    <citation type="submission" date="2024-04" db="EMBL/GenBank/DDBJ databases">
        <title>Polymorphospora sp. isolated from Baiyangdian Lake in Xiong'an New Area.</title>
        <authorList>
            <person name="Zhang X."/>
            <person name="Liu J."/>
        </authorList>
    </citation>
    <scope>NUCLEOTIDE SEQUENCE [LARGE SCALE GENOMIC DNA]</scope>
    <source>
        <strain evidence="13 14">2-325</strain>
    </source>
</reference>
<dbReference type="SUPFAM" id="SSF47384">
    <property type="entry name" value="Homodimeric domain of signal transducing histidine kinase"/>
    <property type="match status" value="1"/>
</dbReference>
<sequence length="331" mass="35073">MPALLLFGVVLATETRTTADIRTGAPATQDTVSHRSARVTWAVLALSPAAAALAWWWAGRAVRPIDQVRAVADDIQGADLGRRIALSHGPAEVAALAASFDAMLDRLQHSAEVQRRLIEETSHELRVPLAVLMNNAEVLLAHPDPTVEDYRRGLERSRAAAERLAAVLDELLVDARGRARTLDRRPTDLTALVRAVVDDVGVLAATRGSRLSAAGAPTAVCPVDEPTVRRAIHNLVDNAVRYSPGGTAVDVTVEVLAAEVAVVVTDHGPGIAAADRGRVFDRFWRGRSDPPGTGLGLAIARQIALAHGGNLTLTSPGPAGDGCAFRFTVRR</sequence>
<evidence type="ECO:0000256" key="7">
    <source>
        <dbReference type="ARBA" id="ARBA00022777"/>
    </source>
</evidence>
<dbReference type="EMBL" id="JBCGDC010000050">
    <property type="protein sequence ID" value="MFB6395078.1"/>
    <property type="molecule type" value="Genomic_DNA"/>
</dbReference>
<gene>
    <name evidence="13" type="ORF">AAFH96_18495</name>
</gene>
<dbReference type="PANTHER" id="PTHR45436">
    <property type="entry name" value="SENSOR HISTIDINE KINASE YKOH"/>
    <property type="match status" value="1"/>
</dbReference>
<evidence type="ECO:0000259" key="11">
    <source>
        <dbReference type="PROSITE" id="PS50109"/>
    </source>
</evidence>
<keyword evidence="6" id="KW-0812">Transmembrane</keyword>
<dbReference type="SMART" id="SM00304">
    <property type="entry name" value="HAMP"/>
    <property type="match status" value="1"/>
</dbReference>
<evidence type="ECO:0000313" key="13">
    <source>
        <dbReference type="EMBL" id="MFB6395078.1"/>
    </source>
</evidence>
<evidence type="ECO:0000256" key="8">
    <source>
        <dbReference type="ARBA" id="ARBA00022989"/>
    </source>
</evidence>
<keyword evidence="8" id="KW-1133">Transmembrane helix</keyword>
<dbReference type="EC" id="2.7.13.3" evidence="3"/>
<dbReference type="SUPFAM" id="SSF158472">
    <property type="entry name" value="HAMP domain-like"/>
    <property type="match status" value="1"/>
</dbReference>
<dbReference type="Pfam" id="PF00672">
    <property type="entry name" value="HAMP"/>
    <property type="match status" value="1"/>
</dbReference>
<evidence type="ECO:0000259" key="12">
    <source>
        <dbReference type="PROSITE" id="PS50885"/>
    </source>
</evidence>
<evidence type="ECO:0000256" key="10">
    <source>
        <dbReference type="ARBA" id="ARBA00023136"/>
    </source>
</evidence>
<evidence type="ECO:0000313" key="14">
    <source>
        <dbReference type="Proteomes" id="UP001582793"/>
    </source>
</evidence>
<comment type="catalytic activity">
    <reaction evidence="1">
        <text>ATP + protein L-histidine = ADP + protein N-phospho-L-histidine.</text>
        <dbReference type="EC" id="2.7.13.3"/>
    </reaction>
</comment>
<dbReference type="GO" id="GO:0016301">
    <property type="term" value="F:kinase activity"/>
    <property type="evidence" value="ECO:0007669"/>
    <property type="project" value="UniProtKB-KW"/>
</dbReference>
<keyword evidence="10" id="KW-0472">Membrane</keyword>
<evidence type="ECO:0000256" key="2">
    <source>
        <dbReference type="ARBA" id="ARBA00004236"/>
    </source>
</evidence>
<evidence type="ECO:0000256" key="9">
    <source>
        <dbReference type="ARBA" id="ARBA00023012"/>
    </source>
</evidence>
<dbReference type="InterPro" id="IPR003661">
    <property type="entry name" value="HisK_dim/P_dom"/>
</dbReference>
<dbReference type="CDD" id="cd00082">
    <property type="entry name" value="HisKA"/>
    <property type="match status" value="1"/>
</dbReference>
<comment type="subcellular location">
    <subcellularLocation>
        <location evidence="2">Cell membrane</location>
    </subcellularLocation>
</comment>
<feature type="domain" description="Histidine kinase" evidence="11">
    <location>
        <begin position="120"/>
        <end position="331"/>
    </location>
</feature>
<dbReference type="InterPro" id="IPR003594">
    <property type="entry name" value="HATPase_dom"/>
</dbReference>
<dbReference type="Gene3D" id="3.30.565.10">
    <property type="entry name" value="Histidine kinase-like ATPase, C-terminal domain"/>
    <property type="match status" value="1"/>
</dbReference>
<proteinExistence type="predicted"/>
<dbReference type="Pfam" id="PF00512">
    <property type="entry name" value="HisKA"/>
    <property type="match status" value="1"/>
</dbReference>
<organism evidence="13 14">
    <name type="scientific">Polymorphospora lycopeni</name>
    <dbReference type="NCBI Taxonomy" id="3140240"/>
    <lineage>
        <taxon>Bacteria</taxon>
        <taxon>Bacillati</taxon>
        <taxon>Actinomycetota</taxon>
        <taxon>Actinomycetes</taxon>
        <taxon>Micromonosporales</taxon>
        <taxon>Micromonosporaceae</taxon>
        <taxon>Polymorphospora</taxon>
    </lineage>
</organism>
<dbReference type="SMART" id="SM00388">
    <property type="entry name" value="HisKA"/>
    <property type="match status" value="1"/>
</dbReference>
<evidence type="ECO:0000256" key="3">
    <source>
        <dbReference type="ARBA" id="ARBA00012438"/>
    </source>
</evidence>
<dbReference type="InterPro" id="IPR050428">
    <property type="entry name" value="TCS_sensor_his_kinase"/>
</dbReference>
<dbReference type="InterPro" id="IPR036097">
    <property type="entry name" value="HisK_dim/P_sf"/>
</dbReference>
<evidence type="ECO:0000256" key="5">
    <source>
        <dbReference type="ARBA" id="ARBA00022679"/>
    </source>
</evidence>